<name>A0A4Y8LLT2_9BACL</name>
<dbReference type="Pfam" id="PF00395">
    <property type="entry name" value="SLH"/>
    <property type="match status" value="1"/>
</dbReference>
<dbReference type="Pfam" id="PF13620">
    <property type="entry name" value="CarboxypepD_reg"/>
    <property type="match status" value="2"/>
</dbReference>
<dbReference type="InterPro" id="IPR001119">
    <property type="entry name" value="SLH_dom"/>
</dbReference>
<dbReference type="SUPFAM" id="SSF49464">
    <property type="entry name" value="Carboxypeptidase regulatory domain-like"/>
    <property type="match status" value="1"/>
</dbReference>
<accession>A0A4Y8LLT2</accession>
<gene>
    <name evidence="5" type="ORF">E2626_01330</name>
</gene>
<keyword evidence="6" id="KW-1185">Reference proteome</keyword>
<feature type="domain" description="SLH" evidence="4">
    <location>
        <begin position="111"/>
        <end position="173"/>
    </location>
</feature>
<reference evidence="5 6" key="1">
    <citation type="submission" date="2019-03" db="EMBL/GenBank/DDBJ databases">
        <authorList>
            <person name="Yang Y."/>
        </authorList>
    </citation>
    <scope>NUCLEOTIDE SEQUENCE [LARGE SCALE GENOMIC DNA]</scope>
    <source>
        <strain evidence="5 6">ASL-1</strain>
    </source>
</reference>
<organism evidence="5 6">
    <name type="scientific">Jeotgalibacillus salarius</name>
    <dbReference type="NCBI Taxonomy" id="546023"/>
    <lineage>
        <taxon>Bacteria</taxon>
        <taxon>Bacillati</taxon>
        <taxon>Bacillota</taxon>
        <taxon>Bacilli</taxon>
        <taxon>Bacillales</taxon>
        <taxon>Caryophanaceae</taxon>
        <taxon>Jeotgalibacillus</taxon>
    </lineage>
</organism>
<keyword evidence="1 2" id="KW-0732">Signal</keyword>
<dbReference type="PROSITE" id="PS50866">
    <property type="entry name" value="GOLD"/>
    <property type="match status" value="1"/>
</dbReference>
<dbReference type="PROSITE" id="PS51318">
    <property type="entry name" value="TAT"/>
    <property type="match status" value="1"/>
</dbReference>
<proteinExistence type="predicted"/>
<dbReference type="InterPro" id="IPR009038">
    <property type="entry name" value="GOLD_dom"/>
</dbReference>
<feature type="chain" id="PRO_5021408820" description="S-layer homology domain-containing protein" evidence="2">
    <location>
        <begin position="27"/>
        <end position="938"/>
    </location>
</feature>
<dbReference type="EMBL" id="SORX01000001">
    <property type="protein sequence ID" value="TFE03998.1"/>
    <property type="molecule type" value="Genomic_DNA"/>
</dbReference>
<dbReference type="PROSITE" id="PS51272">
    <property type="entry name" value="SLH"/>
    <property type="match status" value="2"/>
</dbReference>
<dbReference type="GO" id="GO:0030246">
    <property type="term" value="F:carbohydrate binding"/>
    <property type="evidence" value="ECO:0007669"/>
    <property type="project" value="InterPro"/>
</dbReference>
<dbReference type="Proteomes" id="UP000297776">
    <property type="component" value="Unassembled WGS sequence"/>
</dbReference>
<dbReference type="RefSeq" id="WP_134378849.1">
    <property type="nucleotide sequence ID" value="NZ_SORX01000001.1"/>
</dbReference>
<dbReference type="InterPro" id="IPR006311">
    <property type="entry name" value="TAT_signal"/>
</dbReference>
<evidence type="ECO:0000259" key="3">
    <source>
        <dbReference type="PROSITE" id="PS50866"/>
    </source>
</evidence>
<dbReference type="AlphaFoldDB" id="A0A4Y8LLT2"/>
<dbReference type="InterPro" id="IPR051417">
    <property type="entry name" value="SDr/BOS_complex"/>
</dbReference>
<dbReference type="Gene3D" id="2.60.40.1120">
    <property type="entry name" value="Carboxypeptidase-like, regulatory domain"/>
    <property type="match status" value="5"/>
</dbReference>
<feature type="domain" description="GOLD" evidence="3">
    <location>
        <begin position="737"/>
        <end position="852"/>
    </location>
</feature>
<dbReference type="InterPro" id="IPR008969">
    <property type="entry name" value="CarboxyPept-like_regulatory"/>
</dbReference>
<evidence type="ECO:0000313" key="6">
    <source>
        <dbReference type="Proteomes" id="UP000297776"/>
    </source>
</evidence>
<comment type="caution">
    <text evidence="5">The sequence shown here is derived from an EMBL/GenBank/DDBJ whole genome shotgun (WGS) entry which is preliminary data.</text>
</comment>
<sequence length="938" mass="99551">MSTNRKFLAGTVTTALVASAVAPAAAAEEAQYNAQEELFTDVPETNSHFENIYSAVDYGLLSGYPDGTFKPLNDLTRSNVVKALGKYVIASEGYDNLADYLQDHDLSDVEPFNDVTADSRDAELYNFSLIVKEAGIFQGSNNNLMPADNITRQQMAQVIVNAFNLDEVETDNEAEVEDLGSAFASYQDDIQILANLGVTTVSNFRPLDDTSRGHLASFLVAAYELVQDDTTPALASGISGFITDGDEVVEGAVVSIGDKQAVTDENGYYELLNVAAGDVDVIVAKDGYKTVTLEDQVVKEDTVTTVSTDLDGQLINVADITISGTVVNADTGASVDDATVTFEVYDEEAEAWVTAGTTETDVDGSYSVDQESADLALGTEYNMTVAKEGFKSFEQTITTDSQETANVLSGIELNEIAALDLTVNVTDAEGEDVAAAEVAVQDDEGNVVTEGTVTDGTVELADLQLLSGDYSVIVDADENSAISYTEFTVTEGTDQTVDVQLEEGFTISAVIGTEGVSEEFLAGSDVTVELLRGNTVVETATVAATAETLDEITASFDRVAPADYTLRVSGDYIVTETFDAFSVDSDADFEARAEAAGVVTGTVNDEDATVNLLDAEGNTVDSLELTDGTYKFSGVAAGEYTVEVVSEDFVNSSEEVTVEKNTPETVDFILESPASTGDVAGFVRTEGTLAAADVTVVYHDEEGEVVTSTDTDNGAYSLTDLDPGTYTVVVRGDGFETFSTTQTIEAGDNLERVNYTVETGADATFTVNTVDSEGEEVSLEDAGITLTDAFYDEASEFGIWNGTADGSTVEFTSLSAGDYDFAIDFADDSDYVDVEETTTIASGEDVELEITVAEKAAMQEVSYRVVDEDNNDATAKAVVFNEDGSVNTIINTGDDLSLVDGDYTIAFYANGYAVETRDFTVSGDAVTIPVVQLTQVTN</sequence>
<evidence type="ECO:0000259" key="4">
    <source>
        <dbReference type="PROSITE" id="PS51272"/>
    </source>
</evidence>
<protein>
    <recommendedName>
        <fullName evidence="7">S-layer homology domain-containing protein</fullName>
    </recommendedName>
</protein>
<feature type="signal peptide" evidence="2">
    <location>
        <begin position="1"/>
        <end position="26"/>
    </location>
</feature>
<evidence type="ECO:0000256" key="1">
    <source>
        <dbReference type="ARBA" id="ARBA00022729"/>
    </source>
</evidence>
<dbReference type="PANTHER" id="PTHR23303:SF15">
    <property type="entry name" value="COLOSSIN-A"/>
    <property type="match status" value="1"/>
</dbReference>
<dbReference type="OrthoDB" id="2839183at2"/>
<evidence type="ECO:0000256" key="2">
    <source>
        <dbReference type="SAM" id="SignalP"/>
    </source>
</evidence>
<feature type="domain" description="SLH" evidence="4">
    <location>
        <begin position="35"/>
        <end position="98"/>
    </location>
</feature>
<dbReference type="PANTHER" id="PTHR23303">
    <property type="entry name" value="CARBOXYPEPTIDASE REGULATORY REGION-CONTAINING"/>
    <property type="match status" value="1"/>
</dbReference>
<evidence type="ECO:0000313" key="5">
    <source>
        <dbReference type="EMBL" id="TFE03998.1"/>
    </source>
</evidence>
<evidence type="ECO:0008006" key="7">
    <source>
        <dbReference type="Google" id="ProtNLM"/>
    </source>
</evidence>
<dbReference type="SUPFAM" id="SSF49452">
    <property type="entry name" value="Starch-binding domain-like"/>
    <property type="match status" value="3"/>
</dbReference>
<dbReference type="InterPro" id="IPR013784">
    <property type="entry name" value="Carb-bd-like_fold"/>
</dbReference>